<dbReference type="InterPro" id="IPR034660">
    <property type="entry name" value="DinB/YfiT-like"/>
</dbReference>
<protein>
    <submittedName>
        <fullName evidence="3">TIGR03086 family protein</fullName>
    </submittedName>
</protein>
<evidence type="ECO:0000313" key="3">
    <source>
        <dbReference type="EMBL" id="RFU87793.1"/>
    </source>
</evidence>
<dbReference type="Gene3D" id="1.20.120.450">
    <property type="entry name" value="dinb family like domain"/>
    <property type="match status" value="1"/>
</dbReference>
<dbReference type="EMBL" id="QUAK01000025">
    <property type="protein sequence ID" value="RFU87793.1"/>
    <property type="molecule type" value="Genomic_DNA"/>
</dbReference>
<dbReference type="Pfam" id="PF11716">
    <property type="entry name" value="MDMPI_N"/>
    <property type="match status" value="1"/>
</dbReference>
<evidence type="ECO:0000256" key="1">
    <source>
        <dbReference type="SAM" id="MobiDB-lite"/>
    </source>
</evidence>
<dbReference type="RefSeq" id="WP_128554839.1">
    <property type="nucleotide sequence ID" value="NZ_QUAK01000025.1"/>
</dbReference>
<dbReference type="InterPro" id="IPR017517">
    <property type="entry name" value="Maleyloyr_isom"/>
</dbReference>
<dbReference type="InterPro" id="IPR024344">
    <property type="entry name" value="MDMPI_metal-binding"/>
</dbReference>
<keyword evidence="4" id="KW-1185">Reference proteome</keyword>
<dbReference type="SUPFAM" id="SSF109854">
    <property type="entry name" value="DinB/YfiT-like putative metalloenzymes"/>
    <property type="match status" value="1"/>
</dbReference>
<feature type="region of interest" description="Disordered" evidence="1">
    <location>
        <begin position="1"/>
        <end position="22"/>
    </location>
</feature>
<evidence type="ECO:0000259" key="2">
    <source>
        <dbReference type="Pfam" id="PF11716"/>
    </source>
</evidence>
<dbReference type="Proteomes" id="UP000263094">
    <property type="component" value="Unassembled WGS sequence"/>
</dbReference>
<feature type="domain" description="Mycothiol-dependent maleylpyruvate isomerase metal-binding" evidence="2">
    <location>
        <begin position="28"/>
        <end position="146"/>
    </location>
</feature>
<reference evidence="3 4" key="1">
    <citation type="submission" date="2018-08" db="EMBL/GenBank/DDBJ databases">
        <title>Isolation, diversity and antifungal activity of Actinobacteria from wheat.</title>
        <authorList>
            <person name="Han C."/>
        </authorList>
    </citation>
    <scope>NUCLEOTIDE SEQUENCE [LARGE SCALE GENOMIC DNA]</scope>
    <source>
        <strain evidence="3 4">NEAU-YY421</strain>
    </source>
</reference>
<dbReference type="NCBIfam" id="TIGR03086">
    <property type="entry name" value="TIGR03086 family metal-binding protein"/>
    <property type="match status" value="1"/>
</dbReference>
<comment type="caution">
    <text evidence="3">The sequence shown here is derived from an EMBL/GenBank/DDBJ whole genome shotgun (WGS) entry which is preliminary data.</text>
</comment>
<name>A0A372MBM3_9ACTN</name>
<dbReference type="AlphaFoldDB" id="A0A372MBM3"/>
<proteinExistence type="predicted"/>
<organism evidence="3 4">
    <name type="scientific">Streptomyces triticagri</name>
    <dbReference type="NCBI Taxonomy" id="2293568"/>
    <lineage>
        <taxon>Bacteria</taxon>
        <taxon>Bacillati</taxon>
        <taxon>Actinomycetota</taxon>
        <taxon>Actinomycetes</taxon>
        <taxon>Kitasatosporales</taxon>
        <taxon>Streptomycetaceae</taxon>
        <taxon>Streptomyces</taxon>
    </lineage>
</organism>
<sequence length="211" mass="23120">MTHTDTGTPDTTERTHSKEQQPISTLLRTAAAHAVPVVRGIRDDQLTIPTPCTEYDVRQLLNHLVHVVVEFQQLAAKQNADFTGETPDRIAEPGWRDRFAEETDRLIAAWAEPGAEEGTAGQMDLPARVVGAMALLDLTVHAWDLARATGQEYDRHGPSAEVLAGLNEFATEMAPTARQYGVIGEPAEVPEGATEFERLLALVGRSPHWKP</sequence>
<dbReference type="OrthoDB" id="5185819at2"/>
<evidence type="ECO:0000313" key="4">
    <source>
        <dbReference type="Proteomes" id="UP000263094"/>
    </source>
</evidence>
<feature type="compositionally biased region" description="Low complexity" evidence="1">
    <location>
        <begin position="1"/>
        <end position="10"/>
    </location>
</feature>
<dbReference type="NCBIfam" id="TIGR03083">
    <property type="entry name" value="maleylpyruvate isomerase family mycothiol-dependent enzyme"/>
    <property type="match status" value="1"/>
</dbReference>
<gene>
    <name evidence="3" type="ORF">DY218_05960</name>
</gene>
<dbReference type="GO" id="GO:0046872">
    <property type="term" value="F:metal ion binding"/>
    <property type="evidence" value="ECO:0007669"/>
    <property type="project" value="InterPro"/>
</dbReference>
<accession>A0A372MBM3</accession>
<dbReference type="InterPro" id="IPR017520">
    <property type="entry name" value="CHP03086"/>
</dbReference>